<feature type="transmembrane region" description="Helical" evidence="1">
    <location>
        <begin position="12"/>
        <end position="38"/>
    </location>
</feature>
<sequence>MDDTRGLPGKGFALGVGFRGTLTGTFGASGFLLGALLLKAAGFSGGTDLLDSYIEGWVDGCHDSLSLVALDDERGEARVNGVGGGRCGRGDSGRR</sequence>
<keyword evidence="3" id="KW-1185">Reference proteome</keyword>
<gene>
    <name evidence="2" type="ORF">Lsed01_00844</name>
</gene>
<evidence type="ECO:0000256" key="1">
    <source>
        <dbReference type="SAM" id="Phobius"/>
    </source>
</evidence>
<keyword evidence="1" id="KW-1133">Transmembrane helix</keyword>
<dbReference type="Proteomes" id="UP001426770">
    <property type="component" value="Unassembled WGS sequence"/>
</dbReference>
<accession>A0ABP9WF05</accession>
<keyword evidence="1" id="KW-0472">Membrane</keyword>
<name>A0ABP9WF05_9MICO</name>
<dbReference type="EMBL" id="BAABRR010000003">
    <property type="protein sequence ID" value="GAA5518417.1"/>
    <property type="molecule type" value="Genomic_DNA"/>
</dbReference>
<protein>
    <submittedName>
        <fullName evidence="2">Uncharacterized protein</fullName>
    </submittedName>
</protein>
<comment type="caution">
    <text evidence="2">The sequence shown here is derived from an EMBL/GenBank/DDBJ whole genome shotgun (WGS) entry which is preliminary data.</text>
</comment>
<evidence type="ECO:0000313" key="2">
    <source>
        <dbReference type="EMBL" id="GAA5518417.1"/>
    </source>
</evidence>
<evidence type="ECO:0000313" key="3">
    <source>
        <dbReference type="Proteomes" id="UP001426770"/>
    </source>
</evidence>
<keyword evidence="1" id="KW-0812">Transmembrane</keyword>
<proteinExistence type="predicted"/>
<reference evidence="2 3" key="1">
    <citation type="submission" date="2024-02" db="EMBL/GenBank/DDBJ databases">
        <title>Lysinimicrobium sediminis NBRC 112286.</title>
        <authorList>
            <person name="Ichikawa N."/>
            <person name="Katano-Makiyama Y."/>
            <person name="Hidaka K."/>
        </authorList>
    </citation>
    <scope>NUCLEOTIDE SEQUENCE [LARGE SCALE GENOMIC DNA]</scope>
    <source>
        <strain evidence="2 3">NBRC 112286</strain>
    </source>
</reference>
<organism evidence="2 3">
    <name type="scientific">Demequina sediminis</name>
    <dbReference type="NCBI Taxonomy" id="1930058"/>
    <lineage>
        <taxon>Bacteria</taxon>
        <taxon>Bacillati</taxon>
        <taxon>Actinomycetota</taxon>
        <taxon>Actinomycetes</taxon>
        <taxon>Micrococcales</taxon>
        <taxon>Demequinaceae</taxon>
        <taxon>Demequina</taxon>
    </lineage>
</organism>